<name>A0A6J4H7H9_9BACT</name>
<dbReference type="AlphaFoldDB" id="A0A6J4H7H9"/>
<evidence type="ECO:0000313" key="1">
    <source>
        <dbReference type="EMBL" id="CAA9217057.1"/>
    </source>
</evidence>
<gene>
    <name evidence="1" type="ORF">AVDCRST_MAG63-283</name>
</gene>
<reference evidence="1" key="1">
    <citation type="submission" date="2020-02" db="EMBL/GenBank/DDBJ databases">
        <authorList>
            <person name="Meier V. D."/>
        </authorList>
    </citation>
    <scope>NUCLEOTIDE SEQUENCE</scope>
    <source>
        <strain evidence="1">AVDCRST_MAG63</strain>
    </source>
</reference>
<sequence>MPPFWCATGGRGTVKVSVFLNVILSAVPGTGRDGVSPSHRLRPVEAF</sequence>
<protein>
    <submittedName>
        <fullName evidence="1">Uncharacterized protein</fullName>
    </submittedName>
</protein>
<dbReference type="EMBL" id="CADCTO010000036">
    <property type="protein sequence ID" value="CAA9217057.1"/>
    <property type="molecule type" value="Genomic_DNA"/>
</dbReference>
<organism evidence="1">
    <name type="scientific">uncultured Armatimonadetes bacterium</name>
    <dbReference type="NCBI Taxonomy" id="157466"/>
    <lineage>
        <taxon>Bacteria</taxon>
        <taxon>Bacillati</taxon>
        <taxon>Armatimonadota</taxon>
        <taxon>environmental samples</taxon>
    </lineage>
</organism>
<accession>A0A6J4H7H9</accession>
<proteinExistence type="predicted"/>